<evidence type="ECO:0000256" key="2">
    <source>
        <dbReference type="ARBA" id="ARBA00022692"/>
    </source>
</evidence>
<reference evidence="10 11" key="1">
    <citation type="submission" date="2020-04" db="EMBL/GenBank/DDBJ databases">
        <title>Perkinsus chesapeaki whole genome sequence.</title>
        <authorList>
            <person name="Bogema D.R."/>
        </authorList>
    </citation>
    <scope>NUCLEOTIDE SEQUENCE [LARGE SCALE GENOMIC DNA]</scope>
    <source>
        <strain evidence="10">ATCC PRA-425</strain>
    </source>
</reference>
<comment type="subcellular location">
    <subcellularLocation>
        <location evidence="1">Membrane</location>
        <topology evidence="1">Single-pass type I membrane protein</topology>
    </subcellularLocation>
</comment>
<evidence type="ECO:0000259" key="9">
    <source>
        <dbReference type="PROSITE" id="PS51328"/>
    </source>
</evidence>
<dbReference type="AlphaFoldDB" id="A0A7J6KTW0"/>
<dbReference type="PROSITE" id="PS51328">
    <property type="entry name" value="L_LECTIN_LIKE"/>
    <property type="match status" value="1"/>
</dbReference>
<feature type="transmembrane region" description="Helical" evidence="7">
    <location>
        <begin position="429"/>
        <end position="449"/>
    </location>
</feature>
<dbReference type="GO" id="GO:0005793">
    <property type="term" value="C:endoplasmic reticulum-Golgi intermediate compartment"/>
    <property type="evidence" value="ECO:0007669"/>
    <property type="project" value="TreeGrafter"/>
</dbReference>
<keyword evidence="2 7" id="KW-0812">Transmembrane</keyword>
<dbReference type="InterPro" id="IPR013320">
    <property type="entry name" value="ConA-like_dom_sf"/>
</dbReference>
<dbReference type="PANTHER" id="PTHR12223:SF28">
    <property type="entry name" value="LECTIN, MANNOSE BINDING 1 LIKE"/>
    <property type="match status" value="1"/>
</dbReference>
<keyword evidence="4 7" id="KW-1133">Transmembrane helix</keyword>
<dbReference type="GO" id="GO:0030134">
    <property type="term" value="C:COPII-coated ER to Golgi transport vesicle"/>
    <property type="evidence" value="ECO:0007669"/>
    <property type="project" value="TreeGrafter"/>
</dbReference>
<keyword evidence="3 8" id="KW-0732">Signal</keyword>
<dbReference type="PANTHER" id="PTHR12223">
    <property type="entry name" value="VESICULAR MANNOSE-BINDING LECTIN"/>
    <property type="match status" value="1"/>
</dbReference>
<keyword evidence="5 7" id="KW-0472">Membrane</keyword>
<evidence type="ECO:0000313" key="10">
    <source>
        <dbReference type="EMBL" id="KAF4650638.1"/>
    </source>
</evidence>
<gene>
    <name evidence="10" type="ORF">FOL47_001005</name>
</gene>
<evidence type="ECO:0000256" key="6">
    <source>
        <dbReference type="SAM" id="Coils"/>
    </source>
</evidence>
<evidence type="ECO:0000256" key="4">
    <source>
        <dbReference type="ARBA" id="ARBA00022989"/>
    </source>
</evidence>
<evidence type="ECO:0000313" key="11">
    <source>
        <dbReference type="Proteomes" id="UP000591131"/>
    </source>
</evidence>
<dbReference type="GO" id="GO:0000139">
    <property type="term" value="C:Golgi membrane"/>
    <property type="evidence" value="ECO:0007669"/>
    <property type="project" value="TreeGrafter"/>
</dbReference>
<feature type="signal peptide" evidence="8">
    <location>
        <begin position="1"/>
        <end position="23"/>
    </location>
</feature>
<dbReference type="EMBL" id="JAAPAO010001213">
    <property type="protein sequence ID" value="KAF4650638.1"/>
    <property type="molecule type" value="Genomic_DNA"/>
</dbReference>
<comment type="caution">
    <text evidence="10">The sequence shown here is derived from an EMBL/GenBank/DDBJ whole genome shotgun (WGS) entry which is preliminary data.</text>
</comment>
<dbReference type="GO" id="GO:0005789">
    <property type="term" value="C:endoplasmic reticulum membrane"/>
    <property type="evidence" value="ECO:0007669"/>
    <property type="project" value="TreeGrafter"/>
</dbReference>
<feature type="domain" description="L-type lectin-like" evidence="9">
    <location>
        <begin position="25"/>
        <end position="273"/>
    </location>
</feature>
<dbReference type="GO" id="GO:0006888">
    <property type="term" value="P:endoplasmic reticulum to Golgi vesicle-mediated transport"/>
    <property type="evidence" value="ECO:0007669"/>
    <property type="project" value="TreeGrafter"/>
</dbReference>
<proteinExistence type="predicted"/>
<dbReference type="Pfam" id="PF03388">
    <property type="entry name" value="Lectin_leg-like"/>
    <property type="match status" value="1"/>
</dbReference>
<feature type="coiled-coil region" evidence="6">
    <location>
        <begin position="333"/>
        <end position="360"/>
    </location>
</feature>
<protein>
    <recommendedName>
        <fullName evidence="9">L-type lectin-like domain-containing protein</fullName>
    </recommendedName>
</protein>
<organism evidence="10 11">
    <name type="scientific">Perkinsus chesapeaki</name>
    <name type="common">Clam parasite</name>
    <name type="synonym">Perkinsus andrewsi</name>
    <dbReference type="NCBI Taxonomy" id="330153"/>
    <lineage>
        <taxon>Eukaryota</taxon>
        <taxon>Sar</taxon>
        <taxon>Alveolata</taxon>
        <taxon>Perkinsozoa</taxon>
        <taxon>Perkinsea</taxon>
        <taxon>Perkinsida</taxon>
        <taxon>Perkinsidae</taxon>
        <taxon>Perkinsus</taxon>
    </lineage>
</organism>
<dbReference type="SUPFAM" id="SSF49899">
    <property type="entry name" value="Concanavalin A-like lectins/glucanases"/>
    <property type="match status" value="1"/>
</dbReference>
<dbReference type="Proteomes" id="UP000591131">
    <property type="component" value="Unassembled WGS sequence"/>
</dbReference>
<evidence type="ECO:0000256" key="5">
    <source>
        <dbReference type="ARBA" id="ARBA00023136"/>
    </source>
</evidence>
<dbReference type="GO" id="GO:0005537">
    <property type="term" value="F:D-mannose binding"/>
    <property type="evidence" value="ECO:0007669"/>
    <property type="project" value="TreeGrafter"/>
</dbReference>
<accession>A0A7J6KTW0</accession>
<dbReference type="InterPro" id="IPR051136">
    <property type="entry name" value="Intracellular_Lectin-GPT"/>
</dbReference>
<evidence type="ECO:0000256" key="3">
    <source>
        <dbReference type="ARBA" id="ARBA00022729"/>
    </source>
</evidence>
<name>A0A7J6KTW0_PERCH</name>
<dbReference type="InterPro" id="IPR005052">
    <property type="entry name" value="Lectin_leg"/>
</dbReference>
<evidence type="ECO:0000256" key="1">
    <source>
        <dbReference type="ARBA" id="ARBA00004479"/>
    </source>
</evidence>
<keyword evidence="11" id="KW-1185">Reference proteome</keyword>
<dbReference type="CDD" id="cd07308">
    <property type="entry name" value="lectin_leg-like"/>
    <property type="match status" value="1"/>
</dbReference>
<dbReference type="OrthoDB" id="270293at2759"/>
<keyword evidence="6" id="KW-0175">Coiled coil</keyword>
<evidence type="ECO:0000256" key="7">
    <source>
        <dbReference type="SAM" id="Phobius"/>
    </source>
</evidence>
<evidence type="ECO:0000256" key="8">
    <source>
        <dbReference type="SAM" id="SignalP"/>
    </source>
</evidence>
<sequence length="460" mass="51577">MSYRIPASGGMFVFGLLFSAVFGEVREVEFHSFTQEMDFHKFTSRWDSIGTCLPEHNHIVLSPRAADRYGALWNKFPLHTNDFEVEFTILSEAPRQGGDPAHEEGFAFWYVYDNASSGYDDLVKITEGTTDKLKDMGMGMMGYKNNFDGVGVFFANNKFSESGEMVLKPSASIIINDGGQRFDRQRDLPSGHGSYWSFRNTKLKVRIRMQPNDVLVEAKAENQGWVKLIEHKIDNDRLRLKPGGYIGLTSMVGNSPNQPSFRADLIGIQDLHVRNHDNSMIGGAPKVEFKPYRPVQHIDFLEENNGGGSSQGTVINDLVRAVYSVITGLEPMNSMGERTIKELQAKLDTLHQEMTDLKEAVESIGGGNMAEQYQTLRNELVQVSRETMRSNFEKRRSLEELSEHAQKIGSLGDVSGKIKNKLASQGNTLFYLAVASLVAVLVVGSGVYAKFRRLEKKHML</sequence>
<dbReference type="Gene3D" id="2.60.120.200">
    <property type="match status" value="1"/>
</dbReference>
<feature type="chain" id="PRO_5029696257" description="L-type lectin-like domain-containing protein" evidence="8">
    <location>
        <begin position="24"/>
        <end position="460"/>
    </location>
</feature>